<name>A0A9Q3D3Y1_9BASI</name>
<dbReference type="OrthoDB" id="2513165at2759"/>
<accession>A0A9Q3D3Y1</accession>
<dbReference type="EMBL" id="AVOT02013572">
    <property type="protein sequence ID" value="MBW0496349.1"/>
    <property type="molecule type" value="Genomic_DNA"/>
</dbReference>
<proteinExistence type="predicted"/>
<dbReference type="InterPro" id="IPR041588">
    <property type="entry name" value="Integrase_H2C2"/>
</dbReference>
<evidence type="ECO:0000313" key="2">
    <source>
        <dbReference type="EMBL" id="MBW0496349.1"/>
    </source>
</evidence>
<dbReference type="Proteomes" id="UP000765509">
    <property type="component" value="Unassembled WGS sequence"/>
</dbReference>
<evidence type="ECO:0000313" key="3">
    <source>
        <dbReference type="Proteomes" id="UP000765509"/>
    </source>
</evidence>
<evidence type="ECO:0000259" key="1">
    <source>
        <dbReference type="Pfam" id="PF17921"/>
    </source>
</evidence>
<feature type="domain" description="Integrase zinc-binding" evidence="1">
    <location>
        <begin position="49"/>
        <end position="103"/>
    </location>
</feature>
<dbReference type="Gene3D" id="1.10.340.70">
    <property type="match status" value="1"/>
</dbReference>
<sequence length="124" mass="14427">MKDCKDPSLSLKFVELWKKACDEGRFDLLDGIISHRMKNTCVIDLTERVLINTILHEFHEGVVSGNLSEDKTSEKMESCSWWTNWRKDVAKYLKTCDRCQKENRATGKNLTIIIQTQNQKPHGR</sequence>
<gene>
    <name evidence="2" type="ORF">O181_036064</name>
</gene>
<reference evidence="2" key="1">
    <citation type="submission" date="2021-03" db="EMBL/GenBank/DDBJ databases">
        <title>Draft genome sequence of rust myrtle Austropuccinia psidii MF-1, a brazilian biotype.</title>
        <authorList>
            <person name="Quecine M.C."/>
            <person name="Pachon D.M.R."/>
            <person name="Bonatelli M.L."/>
            <person name="Correr F.H."/>
            <person name="Franceschini L.M."/>
            <person name="Leite T.F."/>
            <person name="Margarido G.R.A."/>
            <person name="Almeida C.A."/>
            <person name="Ferrarezi J.A."/>
            <person name="Labate C.A."/>
        </authorList>
    </citation>
    <scope>NUCLEOTIDE SEQUENCE</scope>
    <source>
        <strain evidence="2">MF-1</strain>
    </source>
</reference>
<organism evidence="2 3">
    <name type="scientific">Austropuccinia psidii MF-1</name>
    <dbReference type="NCBI Taxonomy" id="1389203"/>
    <lineage>
        <taxon>Eukaryota</taxon>
        <taxon>Fungi</taxon>
        <taxon>Dikarya</taxon>
        <taxon>Basidiomycota</taxon>
        <taxon>Pucciniomycotina</taxon>
        <taxon>Pucciniomycetes</taxon>
        <taxon>Pucciniales</taxon>
        <taxon>Sphaerophragmiaceae</taxon>
        <taxon>Austropuccinia</taxon>
    </lineage>
</organism>
<comment type="caution">
    <text evidence="2">The sequence shown here is derived from an EMBL/GenBank/DDBJ whole genome shotgun (WGS) entry which is preliminary data.</text>
</comment>
<keyword evidence="3" id="KW-1185">Reference proteome</keyword>
<dbReference type="AlphaFoldDB" id="A0A9Q3D3Y1"/>
<protein>
    <recommendedName>
        <fullName evidence="1">Integrase zinc-binding domain-containing protein</fullName>
    </recommendedName>
</protein>
<dbReference type="Pfam" id="PF17921">
    <property type="entry name" value="Integrase_H2C2"/>
    <property type="match status" value="1"/>
</dbReference>